<comment type="caution">
    <text evidence="1">The sequence shown here is derived from an EMBL/GenBank/DDBJ whole genome shotgun (WGS) entry which is preliminary data.</text>
</comment>
<name>A0ACC3YFW8_COLTU</name>
<evidence type="ECO:0000313" key="1">
    <source>
        <dbReference type="EMBL" id="KAL0930734.1"/>
    </source>
</evidence>
<gene>
    <name evidence="1" type="ORF">CTRU02_213469</name>
</gene>
<protein>
    <submittedName>
        <fullName evidence="1">Uncharacterized protein</fullName>
    </submittedName>
</protein>
<dbReference type="Proteomes" id="UP000805649">
    <property type="component" value="Unassembled WGS sequence"/>
</dbReference>
<reference evidence="1 2" key="1">
    <citation type="journal article" date="2020" name="Phytopathology">
        <title>Genome Sequence Resources of Colletotrichum truncatum, C. plurivorum, C. musicola, and C. sojae: Four Species Pathogenic to Soybean (Glycine max).</title>
        <authorList>
            <person name="Rogerio F."/>
            <person name="Boufleur T.R."/>
            <person name="Ciampi-Guillardi M."/>
            <person name="Sukno S.A."/>
            <person name="Thon M.R."/>
            <person name="Massola Junior N.S."/>
            <person name="Baroncelli R."/>
        </authorList>
    </citation>
    <scope>NUCLEOTIDE SEQUENCE [LARGE SCALE GENOMIC DNA]</scope>
    <source>
        <strain evidence="1 2">CMES1059</strain>
    </source>
</reference>
<organism evidence="1 2">
    <name type="scientific">Colletotrichum truncatum</name>
    <name type="common">Anthracnose fungus</name>
    <name type="synonym">Colletotrichum capsici</name>
    <dbReference type="NCBI Taxonomy" id="5467"/>
    <lineage>
        <taxon>Eukaryota</taxon>
        <taxon>Fungi</taxon>
        <taxon>Dikarya</taxon>
        <taxon>Ascomycota</taxon>
        <taxon>Pezizomycotina</taxon>
        <taxon>Sordariomycetes</taxon>
        <taxon>Hypocreomycetidae</taxon>
        <taxon>Glomerellales</taxon>
        <taxon>Glomerellaceae</taxon>
        <taxon>Colletotrichum</taxon>
        <taxon>Colletotrichum truncatum species complex</taxon>
    </lineage>
</organism>
<accession>A0ACC3YFW8</accession>
<sequence length="121" mass="13898">MVIDFFYGMAAMQWGIREQLKLAKSLGQQTNQSTTVQPLGSDIHFHNPVHMLLRFVADEMLMCNETVQRTELIFHVRQSCSKCATVVSPYEAIYGLPFSVCFLCQQSNTLNEFHNYSKLIM</sequence>
<proteinExistence type="predicted"/>
<dbReference type="EMBL" id="VUJX02000010">
    <property type="protein sequence ID" value="KAL0930734.1"/>
    <property type="molecule type" value="Genomic_DNA"/>
</dbReference>
<evidence type="ECO:0000313" key="2">
    <source>
        <dbReference type="Proteomes" id="UP000805649"/>
    </source>
</evidence>
<keyword evidence="2" id="KW-1185">Reference proteome</keyword>